<feature type="region of interest" description="Disordered" evidence="15">
    <location>
        <begin position="22"/>
        <end position="68"/>
    </location>
</feature>
<name>D5G6K2_TUBMM</name>
<evidence type="ECO:0000256" key="10">
    <source>
        <dbReference type="ARBA" id="ARBA00022741"/>
    </source>
</evidence>
<evidence type="ECO:0000256" key="8">
    <source>
        <dbReference type="ARBA" id="ARBA00022695"/>
    </source>
</evidence>
<dbReference type="FunFam" id="3.30.70.3000:FF:000001">
    <property type="entry name" value="tRNA(His) guanylyltransferase"/>
    <property type="match status" value="1"/>
</dbReference>
<dbReference type="InterPro" id="IPR038469">
    <property type="entry name" value="tRNAHis_GuaTrfase_Thg1_sf"/>
</dbReference>
<evidence type="ECO:0000256" key="4">
    <source>
        <dbReference type="ARBA" id="ARBA00012511"/>
    </source>
</evidence>
<dbReference type="PANTHER" id="PTHR12729">
    <property type="entry name" value="TRNA(HIS) GUANYLYLTRANSFERASE-RELATED"/>
    <property type="match status" value="1"/>
</dbReference>
<keyword evidence="7" id="KW-0819">tRNA processing</keyword>
<keyword evidence="9" id="KW-0479">Metal-binding</keyword>
<keyword evidence="6" id="KW-0808">Transferase</keyword>
<comment type="cofactor">
    <cofactor evidence="1">
        <name>Mg(2+)</name>
        <dbReference type="ChEBI" id="CHEBI:18420"/>
    </cofactor>
</comment>
<dbReference type="AlphaFoldDB" id="D5G6K2"/>
<dbReference type="FunCoup" id="D5G6K2">
    <property type="interactions" value="719"/>
</dbReference>
<evidence type="ECO:0000313" key="18">
    <source>
        <dbReference type="EMBL" id="CAZ80145.1"/>
    </source>
</evidence>
<evidence type="ECO:0000259" key="16">
    <source>
        <dbReference type="Pfam" id="PF04446"/>
    </source>
</evidence>
<dbReference type="InterPro" id="IPR007537">
    <property type="entry name" value="tRNAHis_GuaTrfase_Thg1"/>
</dbReference>
<comment type="similarity">
    <text evidence="3">Belongs to the tRNA(His) guanylyltransferase family.</text>
</comment>
<evidence type="ECO:0000256" key="13">
    <source>
        <dbReference type="ARBA" id="ARBA00032480"/>
    </source>
</evidence>
<evidence type="ECO:0000256" key="14">
    <source>
        <dbReference type="ARBA" id="ARBA00047281"/>
    </source>
</evidence>
<evidence type="ECO:0000256" key="15">
    <source>
        <dbReference type="SAM" id="MobiDB-lite"/>
    </source>
</evidence>
<keyword evidence="8" id="KW-0548">Nucleotidyltransferase</keyword>
<dbReference type="EMBL" id="FN430009">
    <property type="protein sequence ID" value="CAZ80145.1"/>
    <property type="molecule type" value="Genomic_DNA"/>
</dbReference>
<evidence type="ECO:0000259" key="17">
    <source>
        <dbReference type="Pfam" id="PF14413"/>
    </source>
</evidence>
<dbReference type="InterPro" id="IPR024956">
    <property type="entry name" value="tRNAHis_GuaTrfase_cat"/>
</dbReference>
<evidence type="ECO:0000256" key="12">
    <source>
        <dbReference type="ARBA" id="ARBA00023134"/>
    </source>
</evidence>
<feature type="domain" description="Thg1 C-terminal" evidence="17">
    <location>
        <begin position="215"/>
        <end position="359"/>
    </location>
</feature>
<organism evidence="18 19">
    <name type="scientific">Tuber melanosporum (strain Mel28)</name>
    <name type="common">Perigord black truffle</name>
    <dbReference type="NCBI Taxonomy" id="656061"/>
    <lineage>
        <taxon>Eukaryota</taxon>
        <taxon>Fungi</taxon>
        <taxon>Dikarya</taxon>
        <taxon>Ascomycota</taxon>
        <taxon>Pezizomycotina</taxon>
        <taxon>Pezizomycetes</taxon>
        <taxon>Pezizales</taxon>
        <taxon>Tuberaceae</taxon>
        <taxon>Tuber</taxon>
    </lineage>
</organism>
<evidence type="ECO:0000256" key="5">
    <source>
        <dbReference type="ARBA" id="ARBA00015443"/>
    </source>
</evidence>
<dbReference type="KEGG" id="tml:GSTUM_00004516001"/>
<feature type="domain" description="tRNAHis guanylyltransferase catalytic" evidence="16">
    <location>
        <begin position="71"/>
        <end position="211"/>
    </location>
</feature>
<evidence type="ECO:0000256" key="7">
    <source>
        <dbReference type="ARBA" id="ARBA00022694"/>
    </source>
</evidence>
<keyword evidence="11" id="KW-0460">Magnesium</keyword>
<dbReference type="GO" id="GO:0006400">
    <property type="term" value="P:tRNA modification"/>
    <property type="evidence" value="ECO:0007669"/>
    <property type="project" value="InterPro"/>
</dbReference>
<evidence type="ECO:0000256" key="2">
    <source>
        <dbReference type="ARBA" id="ARBA00002939"/>
    </source>
</evidence>
<dbReference type="Gene3D" id="3.30.70.3000">
    <property type="match status" value="1"/>
</dbReference>
<comment type="catalytic activity">
    <reaction evidence="14">
        <text>a 5'-end ribonucleotide-tRNA(His) + GTP + ATP + H2O = a 5'-end phospho-guanosine-ribonucleotide-tRNA(His) + AMP + 2 diphosphate + H(+)</text>
        <dbReference type="Rhea" id="RHEA:54564"/>
        <dbReference type="Rhea" id="RHEA-COMP:14193"/>
        <dbReference type="Rhea" id="RHEA-COMP:14917"/>
        <dbReference type="ChEBI" id="CHEBI:15377"/>
        <dbReference type="ChEBI" id="CHEBI:15378"/>
        <dbReference type="ChEBI" id="CHEBI:30616"/>
        <dbReference type="ChEBI" id="CHEBI:33019"/>
        <dbReference type="ChEBI" id="CHEBI:37565"/>
        <dbReference type="ChEBI" id="CHEBI:138282"/>
        <dbReference type="ChEBI" id="CHEBI:141847"/>
        <dbReference type="ChEBI" id="CHEBI:456215"/>
        <dbReference type="EC" id="2.7.7.79"/>
    </reaction>
</comment>
<dbReference type="GeneID" id="9181230"/>
<dbReference type="InParanoid" id="D5G6K2"/>
<dbReference type="OMA" id="PRIRSSW"/>
<keyword evidence="10" id="KW-0547">Nucleotide-binding</keyword>
<dbReference type="GO" id="GO:0008193">
    <property type="term" value="F:tRNA guanylyltransferase activity"/>
    <property type="evidence" value="ECO:0007669"/>
    <property type="project" value="UniProtKB-EC"/>
</dbReference>
<dbReference type="EC" id="2.7.7.79" evidence="4"/>
<sequence>MADMIPLAIRCHRVVSRSNRILPTLTHHHMTQTATRKYATKPAPPSPPTTDNNHRNDSNPPPKAGMANSKYEYTRTFEDPRRLLPNTYIILRLDGRSFSTFSATQNFKKPNDPRALQLMNASAAATLRTLTDIRMAYGVSDEFSFLLPRECTLFDRREDKLVSTVVSTFTGWYVFLWQRYFGGGDAAAAEEGEGESLRAPPSFDCRAVCYPSVGNVRDYFAWRQADAHVNNLFNTAFWTLVIRGGVSRRDAEAELRGTFAADKNELLFSRFGINYNNEPEMYRKGSVVYRDYRIPEDEGAAAAEPTLTEPLEWSEREGEEGEERETTAVPKFKSKTQKEKERKLAKKARIVTEHVDIIGDEFWQKRPWLLGNGN</sequence>
<dbReference type="InterPro" id="IPR025845">
    <property type="entry name" value="Thg1_C_dom"/>
</dbReference>
<keyword evidence="19" id="KW-1185">Reference proteome</keyword>
<dbReference type="RefSeq" id="XP_002835988.1">
    <property type="nucleotide sequence ID" value="XM_002835942.1"/>
</dbReference>
<evidence type="ECO:0000313" key="19">
    <source>
        <dbReference type="Proteomes" id="UP000006911"/>
    </source>
</evidence>
<reference evidence="18 19" key="1">
    <citation type="journal article" date="2010" name="Nature">
        <title>Perigord black truffle genome uncovers evolutionary origins and mechanisms of symbiosis.</title>
        <authorList>
            <person name="Martin F."/>
            <person name="Kohler A."/>
            <person name="Murat C."/>
            <person name="Balestrini R."/>
            <person name="Coutinho P.M."/>
            <person name="Jaillon O."/>
            <person name="Montanini B."/>
            <person name="Morin E."/>
            <person name="Noel B."/>
            <person name="Percudani R."/>
            <person name="Porcel B."/>
            <person name="Rubini A."/>
            <person name="Amicucci A."/>
            <person name="Amselem J."/>
            <person name="Anthouard V."/>
            <person name="Arcioni S."/>
            <person name="Artiguenave F."/>
            <person name="Aury J.M."/>
            <person name="Ballario P."/>
            <person name="Bolchi A."/>
            <person name="Brenna A."/>
            <person name="Brun A."/>
            <person name="Buee M."/>
            <person name="Cantarel B."/>
            <person name="Chevalier G."/>
            <person name="Couloux A."/>
            <person name="Da Silva C."/>
            <person name="Denoeud F."/>
            <person name="Duplessis S."/>
            <person name="Ghignone S."/>
            <person name="Hilselberger B."/>
            <person name="Iotti M."/>
            <person name="Marcais B."/>
            <person name="Mello A."/>
            <person name="Miranda M."/>
            <person name="Pacioni G."/>
            <person name="Quesneville H."/>
            <person name="Riccioni C."/>
            <person name="Ruotolo R."/>
            <person name="Splivallo R."/>
            <person name="Stocchi V."/>
            <person name="Tisserant E."/>
            <person name="Viscomi A.R."/>
            <person name="Zambonelli A."/>
            <person name="Zampieri E."/>
            <person name="Henrissat B."/>
            <person name="Lebrun M.H."/>
            <person name="Paolocci F."/>
            <person name="Bonfante P."/>
            <person name="Ottonello S."/>
            <person name="Wincker P."/>
        </authorList>
    </citation>
    <scope>NUCLEOTIDE SEQUENCE [LARGE SCALE GENOMIC DNA]</scope>
    <source>
        <strain evidence="18 19">Mel28</strain>
    </source>
</reference>
<dbReference type="Pfam" id="PF14413">
    <property type="entry name" value="Thg1C"/>
    <property type="match status" value="1"/>
</dbReference>
<dbReference type="eggNOG" id="KOG2721">
    <property type="taxonomic scope" value="Eukaryota"/>
</dbReference>
<dbReference type="HOGENOM" id="CLU_044271_1_0_1"/>
<dbReference type="Proteomes" id="UP000006911">
    <property type="component" value="Unassembled WGS sequence"/>
</dbReference>
<dbReference type="PANTHER" id="PTHR12729:SF6">
    <property type="entry name" value="TRNA(HIS) GUANYLYLTRANSFERASE-RELATED"/>
    <property type="match status" value="1"/>
</dbReference>
<feature type="region of interest" description="Disordered" evidence="15">
    <location>
        <begin position="299"/>
        <end position="340"/>
    </location>
</feature>
<accession>D5G6K2</accession>
<dbReference type="GO" id="GO:0005525">
    <property type="term" value="F:GTP binding"/>
    <property type="evidence" value="ECO:0007669"/>
    <property type="project" value="UniProtKB-KW"/>
</dbReference>
<evidence type="ECO:0000256" key="11">
    <source>
        <dbReference type="ARBA" id="ARBA00022842"/>
    </source>
</evidence>
<evidence type="ECO:0000256" key="6">
    <source>
        <dbReference type="ARBA" id="ARBA00022679"/>
    </source>
</evidence>
<proteinExistence type="inferred from homology"/>
<comment type="function">
    <text evidence="2">Adds a GMP to the 5'-end of tRNA(His) after transcription and RNase P cleavage.</text>
</comment>
<evidence type="ECO:0000256" key="1">
    <source>
        <dbReference type="ARBA" id="ARBA00001946"/>
    </source>
</evidence>
<dbReference type="GO" id="GO:0000287">
    <property type="term" value="F:magnesium ion binding"/>
    <property type="evidence" value="ECO:0007669"/>
    <property type="project" value="InterPro"/>
</dbReference>
<protein>
    <recommendedName>
        <fullName evidence="5">tRNA(His) guanylyltransferase</fullName>
        <ecNumber evidence="4">2.7.7.79</ecNumber>
    </recommendedName>
    <alternativeName>
        <fullName evidence="13">tRNA-histidine guanylyltransferase</fullName>
    </alternativeName>
</protein>
<evidence type="ECO:0000256" key="9">
    <source>
        <dbReference type="ARBA" id="ARBA00022723"/>
    </source>
</evidence>
<evidence type="ECO:0000256" key="3">
    <source>
        <dbReference type="ARBA" id="ARBA00010113"/>
    </source>
</evidence>
<dbReference type="Pfam" id="PF04446">
    <property type="entry name" value="Thg1"/>
    <property type="match status" value="1"/>
</dbReference>
<keyword evidence="12" id="KW-0342">GTP-binding</keyword>
<gene>
    <name evidence="18" type="ORF">GSTUM_00004516001</name>
</gene>